<keyword evidence="3" id="KW-1185">Reference proteome</keyword>
<dbReference type="EMBL" id="JAUEPU010000005">
    <property type="protein sequence ID" value="KAK0502023.1"/>
    <property type="molecule type" value="Genomic_DNA"/>
</dbReference>
<dbReference type="Pfam" id="PF00646">
    <property type="entry name" value="F-box"/>
    <property type="match status" value="1"/>
</dbReference>
<dbReference type="PROSITE" id="PS50181">
    <property type="entry name" value="FBOX"/>
    <property type="match status" value="1"/>
</dbReference>
<evidence type="ECO:0000313" key="2">
    <source>
        <dbReference type="EMBL" id="KAK0502023.1"/>
    </source>
</evidence>
<organism evidence="2 3">
    <name type="scientific">Armillaria luteobubalina</name>
    <dbReference type="NCBI Taxonomy" id="153913"/>
    <lineage>
        <taxon>Eukaryota</taxon>
        <taxon>Fungi</taxon>
        <taxon>Dikarya</taxon>
        <taxon>Basidiomycota</taxon>
        <taxon>Agaricomycotina</taxon>
        <taxon>Agaricomycetes</taxon>
        <taxon>Agaricomycetidae</taxon>
        <taxon>Agaricales</taxon>
        <taxon>Marasmiineae</taxon>
        <taxon>Physalacriaceae</taxon>
        <taxon>Armillaria</taxon>
    </lineage>
</organism>
<proteinExistence type="predicted"/>
<accession>A0AA39QFK8</accession>
<dbReference type="AlphaFoldDB" id="A0AA39QFK8"/>
<gene>
    <name evidence="2" type="ORF">EDD18DRAFT_1100519</name>
</gene>
<dbReference type="InterPro" id="IPR001810">
    <property type="entry name" value="F-box_dom"/>
</dbReference>
<evidence type="ECO:0000313" key="3">
    <source>
        <dbReference type="Proteomes" id="UP001175228"/>
    </source>
</evidence>
<dbReference type="SUPFAM" id="SSF81383">
    <property type="entry name" value="F-box domain"/>
    <property type="match status" value="1"/>
</dbReference>
<reference evidence="2" key="1">
    <citation type="submission" date="2023-06" db="EMBL/GenBank/DDBJ databases">
        <authorList>
            <consortium name="Lawrence Berkeley National Laboratory"/>
            <person name="Ahrendt S."/>
            <person name="Sahu N."/>
            <person name="Indic B."/>
            <person name="Wong-Bajracharya J."/>
            <person name="Merenyi Z."/>
            <person name="Ke H.-M."/>
            <person name="Monk M."/>
            <person name="Kocsube S."/>
            <person name="Drula E."/>
            <person name="Lipzen A."/>
            <person name="Balint B."/>
            <person name="Henrissat B."/>
            <person name="Andreopoulos B."/>
            <person name="Martin F.M."/>
            <person name="Harder C.B."/>
            <person name="Rigling D."/>
            <person name="Ford K.L."/>
            <person name="Foster G.D."/>
            <person name="Pangilinan J."/>
            <person name="Papanicolaou A."/>
            <person name="Barry K."/>
            <person name="LaButti K."/>
            <person name="Viragh M."/>
            <person name="Koriabine M."/>
            <person name="Yan M."/>
            <person name="Riley R."/>
            <person name="Champramary S."/>
            <person name="Plett K.L."/>
            <person name="Tsai I.J."/>
            <person name="Slot J."/>
            <person name="Sipos G."/>
            <person name="Plett J."/>
            <person name="Nagy L.G."/>
            <person name="Grigoriev I.V."/>
        </authorList>
    </citation>
    <scope>NUCLEOTIDE SEQUENCE</scope>
    <source>
        <strain evidence="2">HWK02</strain>
    </source>
</reference>
<evidence type="ECO:0000259" key="1">
    <source>
        <dbReference type="PROSITE" id="PS50181"/>
    </source>
</evidence>
<dbReference type="InterPro" id="IPR036047">
    <property type="entry name" value="F-box-like_dom_sf"/>
</dbReference>
<dbReference type="Proteomes" id="UP001175228">
    <property type="component" value="Unassembled WGS sequence"/>
</dbReference>
<name>A0AA39QFK8_9AGAR</name>
<comment type="caution">
    <text evidence="2">The sequence shown here is derived from an EMBL/GenBank/DDBJ whole genome shotgun (WGS) entry which is preliminary data.</text>
</comment>
<feature type="domain" description="F-box" evidence="1">
    <location>
        <begin position="168"/>
        <end position="213"/>
    </location>
</feature>
<protein>
    <recommendedName>
        <fullName evidence="1">F-box domain-containing protein</fullName>
    </recommendedName>
</protein>
<sequence>MIAGYLAVCMQAKSRPYGYDAPEGASPYYTLKEGHTTVHMQQHAPGHSREFLQDIGEADLLARLFQDVMLYVNEHICKFLPEIYKDLTMFVNHLPPNDHSLAYPFSGFVINVGVAMDGHQDSFDKLPWDILIFPTGRITHFNLHFDGLRGSVVLHSDKGGGNRRVTSYFMLLQLPVELLLKISELLNRESQKNLRLVCKSLNDATIELVFVNFNITVTEDALLSDRAMLKRYVKVLHLIQSPRLVPPFANEKMPKKSIKVISSGLYRAIVSLENIATVDWFSVKPVDDTIIGAVFSSICRLPSLRTFILYMANKMHRQLPRFHLKNLTSLDLSFTSATWSTVRRLCVKRTSASEEKYKAYLLVLAALKFALEKFSDIVYGFPVEVETDCFALRDSIFNIVDVRHIPGSTNLVCDALSRKGTDKPRTVTDGSTENVSPDWFSSSGLMFDIYSAGVTPDDASEVAEGLLVRFKDTSTYYKIVEALELLAQAPTNEREAHRAARRAAEYIIEYGRLWHVGGGNPRRARPRVECLNAEEMRLKATAQHVDGGHQRRDAMKVALMDKYQSPGLDRIINRVIMECGSCKAFRGMHLHSLLEPDGNDTPVSLA</sequence>